<dbReference type="GeneID" id="25566133"/>
<evidence type="ECO:0000256" key="6">
    <source>
        <dbReference type="PIRSR" id="PIRSR036503-50"/>
    </source>
</evidence>
<feature type="active site" description="Pros-phosphohistidine intermediate" evidence="6">
    <location>
        <position position="212"/>
    </location>
</feature>
<proteinExistence type="inferred from homology"/>
<dbReference type="Proteomes" id="UP000054408">
    <property type="component" value="Unassembled WGS sequence"/>
</dbReference>
<evidence type="ECO:0000313" key="11">
    <source>
        <dbReference type="Proteomes" id="UP000054408"/>
    </source>
</evidence>
<dbReference type="InterPro" id="IPR006602">
    <property type="entry name" value="DM10_dom"/>
</dbReference>
<dbReference type="eggNOG" id="KOG0888">
    <property type="taxonomic scope" value="Eukaryota"/>
</dbReference>
<keyword evidence="3" id="KW-0963">Cytoplasm</keyword>
<dbReference type="PROSITE" id="PS51336">
    <property type="entry name" value="DM10"/>
    <property type="match status" value="1"/>
</dbReference>
<dbReference type="CDD" id="cd04412">
    <property type="entry name" value="NDPk7B"/>
    <property type="match status" value="1"/>
</dbReference>
<evidence type="ECO:0000256" key="4">
    <source>
        <dbReference type="ARBA" id="ARBA00023212"/>
    </source>
</evidence>
<dbReference type="Pfam" id="PF00334">
    <property type="entry name" value="NDK"/>
    <property type="match status" value="2"/>
</dbReference>
<dbReference type="EMBL" id="GL349463">
    <property type="protein sequence ID" value="KNC50898.1"/>
    <property type="molecule type" value="Genomic_DNA"/>
</dbReference>
<dbReference type="SMART" id="SM00676">
    <property type="entry name" value="DM10"/>
    <property type="match status" value="1"/>
</dbReference>
<dbReference type="AlphaFoldDB" id="A0A0L0DHW9"/>
<evidence type="ECO:0000256" key="1">
    <source>
        <dbReference type="ARBA" id="ARBA00004138"/>
    </source>
</evidence>
<dbReference type="InterPro" id="IPR011410">
    <property type="entry name" value="NDPK7"/>
</dbReference>
<name>A0A0L0DHW9_THETB</name>
<accession>A0A0L0DHW9</accession>
<dbReference type="OrthoDB" id="270127at2759"/>
<dbReference type="OMA" id="HIVDCAP"/>
<evidence type="ECO:0000256" key="2">
    <source>
        <dbReference type="ARBA" id="ARBA00004245"/>
    </source>
</evidence>
<dbReference type="InterPro" id="IPR001564">
    <property type="entry name" value="Nucleoside_diP_kinase"/>
</dbReference>
<keyword evidence="4" id="KW-0206">Cytoskeleton</keyword>
<dbReference type="RefSeq" id="XP_013756603.1">
    <property type="nucleotide sequence ID" value="XM_013901149.1"/>
</dbReference>
<dbReference type="SUPFAM" id="SSF54919">
    <property type="entry name" value="Nucleoside diphosphate kinase, NDK"/>
    <property type="match status" value="2"/>
</dbReference>
<feature type="domain" description="DM10" evidence="9">
    <location>
        <begin position="12"/>
        <end position="100"/>
    </location>
</feature>
<keyword evidence="11" id="KW-1185">Reference proteome</keyword>
<dbReference type="InterPro" id="IPR034907">
    <property type="entry name" value="NDK-like_dom"/>
</dbReference>
<protein>
    <submittedName>
        <fullName evidence="10">Nucleoside diphosphate kinase</fullName>
    </submittedName>
</protein>
<dbReference type="GO" id="GO:0006228">
    <property type="term" value="P:UTP biosynthetic process"/>
    <property type="evidence" value="ECO:0007669"/>
    <property type="project" value="InterPro"/>
</dbReference>
<dbReference type="PIRSF" id="PIRSF036503">
    <property type="entry name" value="NDK7"/>
    <property type="match status" value="1"/>
</dbReference>
<dbReference type="InterPro" id="IPR036850">
    <property type="entry name" value="NDK-like_dom_sf"/>
</dbReference>
<dbReference type="InterPro" id="IPR037993">
    <property type="entry name" value="NDPk7B"/>
</dbReference>
<comment type="similarity">
    <text evidence="7 8">Belongs to the NDK family.</text>
</comment>
<dbReference type="PANTHER" id="PTHR43109:SF2">
    <property type="entry name" value="NUCLEOSIDE DIPHOSPHATE KINASE 7"/>
    <property type="match status" value="1"/>
</dbReference>
<dbReference type="Gene3D" id="3.30.70.141">
    <property type="entry name" value="Nucleoside diphosphate kinase-like domain"/>
    <property type="match status" value="2"/>
</dbReference>
<evidence type="ECO:0000256" key="3">
    <source>
        <dbReference type="ARBA" id="ARBA00022490"/>
    </source>
</evidence>
<evidence type="ECO:0000259" key="9">
    <source>
        <dbReference type="PROSITE" id="PS51336"/>
    </source>
</evidence>
<dbReference type="PANTHER" id="PTHR43109">
    <property type="entry name" value="NUCLEOSIDE DIPHOSPHATE KINASE 7"/>
    <property type="match status" value="1"/>
</dbReference>
<evidence type="ECO:0000313" key="10">
    <source>
        <dbReference type="EMBL" id="KNC50898.1"/>
    </source>
</evidence>
<dbReference type="FunFam" id="3.30.70.141:FF:000004">
    <property type="entry name" value="Nucleoside diphosphate kinase 7"/>
    <property type="match status" value="1"/>
</dbReference>
<evidence type="ECO:0000256" key="5">
    <source>
        <dbReference type="ARBA" id="ARBA00023273"/>
    </source>
</evidence>
<comment type="subcellular location">
    <subcellularLocation>
        <location evidence="1">Cell projection</location>
        <location evidence="1">Cilium</location>
    </subcellularLocation>
    <subcellularLocation>
        <location evidence="2">Cytoplasm</location>
        <location evidence="2">Cytoskeleton</location>
    </subcellularLocation>
</comment>
<dbReference type="GO" id="GO:0006241">
    <property type="term" value="P:CTP biosynthetic process"/>
    <property type="evidence" value="ECO:0007669"/>
    <property type="project" value="InterPro"/>
</dbReference>
<keyword evidence="5" id="KW-0966">Cell projection</keyword>
<dbReference type="GO" id="GO:0005524">
    <property type="term" value="F:ATP binding"/>
    <property type="evidence" value="ECO:0007669"/>
    <property type="project" value="InterPro"/>
</dbReference>
<evidence type="ECO:0000256" key="8">
    <source>
        <dbReference type="RuleBase" id="RU004011"/>
    </source>
</evidence>
<comment type="caution">
    <text evidence="7">Lacks conserved residue(s) required for the propagation of feature annotation.</text>
</comment>
<keyword evidence="10" id="KW-0418">Kinase</keyword>
<dbReference type="STRING" id="461836.A0A0L0DHW9"/>
<sequence length="427" mass="46998">MGVMVWAWASVLDERFAFLVEWHDALASLMRRYHLFYYVEDSTLEMYDIKNRRTFLKRTRYEDIELSDLYIGATVTVYSRQLHVIDYGDEYTAQTIGSQLERTLALIKPDAYISMGKIVDEVSKAGLSVAQARMVKLTERQAASFYAEHAEQPWFGDLVGFMTSDAVIALELAGPSAISKWRALMGATDPAKAEPGTIRAKFGHNATANGVHGSDSAASAARELEFFFSGAVSFDQTAVFDNCTAVVIKPHAVLSGDMGPILDAILYQGFEISALQMFRLSVADAEEFLEVYKGMVPEYSLMVEQLTSGPCLALEIRAESAVAAFRDFAGPVDPQVAAAVRPDTLRARFGVTTVKNAIHCTDLETDGELEVAYFSAFSRSRAPLSRVIEHCLAPCCTGCKAEGVFQPRLPARRGIDAQFGERKAVGR</sequence>
<dbReference type="GO" id="GO:0005879">
    <property type="term" value="C:axonemal microtubule"/>
    <property type="evidence" value="ECO:0007669"/>
    <property type="project" value="TreeGrafter"/>
</dbReference>
<keyword evidence="10" id="KW-0808">Transferase</keyword>
<dbReference type="SMART" id="SM00562">
    <property type="entry name" value="NDK"/>
    <property type="match status" value="2"/>
</dbReference>
<dbReference type="PRINTS" id="PR01243">
    <property type="entry name" value="NUCDPKINASE"/>
</dbReference>
<dbReference type="PROSITE" id="PS51374">
    <property type="entry name" value="NDPK_LIKE"/>
    <property type="match status" value="2"/>
</dbReference>
<dbReference type="Pfam" id="PF25364">
    <property type="entry name" value="PH_NDK7_N"/>
    <property type="match status" value="1"/>
</dbReference>
<dbReference type="GO" id="GO:0006183">
    <property type="term" value="P:GTP biosynthetic process"/>
    <property type="evidence" value="ECO:0007669"/>
    <property type="project" value="InterPro"/>
</dbReference>
<evidence type="ECO:0000256" key="7">
    <source>
        <dbReference type="PROSITE-ProRule" id="PRU00706"/>
    </source>
</evidence>
<reference evidence="10 11" key="1">
    <citation type="submission" date="2010-05" db="EMBL/GenBank/DDBJ databases">
        <title>The Genome Sequence of Thecamonas trahens ATCC 50062.</title>
        <authorList>
            <consortium name="The Broad Institute Genome Sequencing Platform"/>
            <person name="Russ C."/>
            <person name="Cuomo C."/>
            <person name="Shea T."/>
            <person name="Young S.K."/>
            <person name="Zeng Q."/>
            <person name="Koehrsen M."/>
            <person name="Haas B."/>
            <person name="Borodovsky M."/>
            <person name="Guigo R."/>
            <person name="Alvarado L."/>
            <person name="Berlin A."/>
            <person name="Bochicchio J."/>
            <person name="Borenstein D."/>
            <person name="Chapman S."/>
            <person name="Chen Z."/>
            <person name="Freedman E."/>
            <person name="Gellesch M."/>
            <person name="Goldberg J."/>
            <person name="Griggs A."/>
            <person name="Gujja S."/>
            <person name="Heilman E."/>
            <person name="Heiman D."/>
            <person name="Hepburn T."/>
            <person name="Howarth C."/>
            <person name="Jen D."/>
            <person name="Larson L."/>
            <person name="Mehta T."/>
            <person name="Park D."/>
            <person name="Pearson M."/>
            <person name="Roberts A."/>
            <person name="Saif S."/>
            <person name="Shenoy N."/>
            <person name="Sisk P."/>
            <person name="Stolte C."/>
            <person name="Sykes S."/>
            <person name="Thomson T."/>
            <person name="Walk T."/>
            <person name="White J."/>
            <person name="Yandava C."/>
            <person name="Burger G."/>
            <person name="Gray M.W."/>
            <person name="Holland P.W.H."/>
            <person name="King N."/>
            <person name="Lang F.B.F."/>
            <person name="Roger A.J."/>
            <person name="Ruiz-Trillo I."/>
            <person name="Lander E."/>
            <person name="Nusbaum C."/>
        </authorList>
    </citation>
    <scope>NUCLEOTIDE SEQUENCE [LARGE SCALE GENOMIC DNA]</scope>
    <source>
        <strain evidence="10 11">ATCC 50062</strain>
    </source>
</reference>
<organism evidence="10 11">
    <name type="scientific">Thecamonas trahens ATCC 50062</name>
    <dbReference type="NCBI Taxonomy" id="461836"/>
    <lineage>
        <taxon>Eukaryota</taxon>
        <taxon>Apusozoa</taxon>
        <taxon>Apusomonadida</taxon>
        <taxon>Apusomonadidae</taxon>
        <taxon>Thecamonas</taxon>
    </lineage>
</organism>
<dbReference type="GO" id="GO:0004550">
    <property type="term" value="F:nucleoside diphosphate kinase activity"/>
    <property type="evidence" value="ECO:0007669"/>
    <property type="project" value="InterPro"/>
</dbReference>
<dbReference type="Gene3D" id="2.30.29.170">
    <property type="match status" value="1"/>
</dbReference>
<gene>
    <name evidence="10" type="ORF">AMSG_07134</name>
</gene>
<dbReference type="InterPro" id="IPR057579">
    <property type="entry name" value="DM10_NDK7"/>
</dbReference>